<dbReference type="AlphaFoldDB" id="A0A9D4GUW8"/>
<accession>A0A9D4GUW8</accession>
<comment type="caution">
    <text evidence="1">The sequence shown here is derived from an EMBL/GenBank/DDBJ whole genome shotgun (WGS) entry which is preliminary data.</text>
</comment>
<keyword evidence="2" id="KW-1185">Reference proteome</keyword>
<name>A0A9D4GUW8_DREPO</name>
<dbReference type="PANTHER" id="PTHR46312">
    <property type="entry name" value="NACHT DOMAIN-CONTAINING PROTEIN"/>
    <property type="match status" value="1"/>
</dbReference>
<dbReference type="PANTHER" id="PTHR46312:SF2">
    <property type="entry name" value="NUCLEOTIDE-BINDING OLIGOMERIZATION DOMAIN-CONTAINING PROTEIN 2-LIKE"/>
    <property type="match status" value="1"/>
</dbReference>
<organism evidence="1 2">
    <name type="scientific">Dreissena polymorpha</name>
    <name type="common">Zebra mussel</name>
    <name type="synonym">Mytilus polymorpha</name>
    <dbReference type="NCBI Taxonomy" id="45954"/>
    <lineage>
        <taxon>Eukaryota</taxon>
        <taxon>Metazoa</taxon>
        <taxon>Spiralia</taxon>
        <taxon>Lophotrochozoa</taxon>
        <taxon>Mollusca</taxon>
        <taxon>Bivalvia</taxon>
        <taxon>Autobranchia</taxon>
        <taxon>Heteroconchia</taxon>
        <taxon>Euheterodonta</taxon>
        <taxon>Imparidentia</taxon>
        <taxon>Neoheterodontei</taxon>
        <taxon>Myida</taxon>
        <taxon>Dreissenoidea</taxon>
        <taxon>Dreissenidae</taxon>
        <taxon>Dreissena</taxon>
    </lineage>
</organism>
<dbReference type="InterPro" id="IPR027417">
    <property type="entry name" value="P-loop_NTPase"/>
</dbReference>
<reference evidence="1" key="2">
    <citation type="submission" date="2020-11" db="EMBL/GenBank/DDBJ databases">
        <authorList>
            <person name="McCartney M.A."/>
            <person name="Auch B."/>
            <person name="Kono T."/>
            <person name="Mallez S."/>
            <person name="Becker A."/>
            <person name="Gohl D.M."/>
            <person name="Silverstein K.A.T."/>
            <person name="Koren S."/>
            <person name="Bechman K.B."/>
            <person name="Herman A."/>
            <person name="Abrahante J.E."/>
            <person name="Garbe J."/>
        </authorList>
    </citation>
    <scope>NUCLEOTIDE SEQUENCE</scope>
    <source>
        <strain evidence="1">Duluth1</strain>
        <tissue evidence="1">Whole animal</tissue>
    </source>
</reference>
<sequence length="810" mass="92367">MPLSPLMPNRNGKLREFCVPLKIKRIGKDGKKLLGDETIQNYRSMLESAVETEASKCIVVQGEPGAGKTTFALGTLLDWCDAIATSHDSKLKVDIIDRKQKANDSDAKLKPDTCDASLKTDSSDLSFKADTRVANFNVDISDSKTILGNSDVKPKADTCDAKLKAANCIANLNAGLCDNKTFVGIDSDRYQYFVDVDALNQFKFAFYIPLRHVVDIFEVDKMIKKILIDKLYRSEDQRSNALRLIQDLLSHESCLVLFDGLDEWSHSCYIVPETNLGSNCVCIILTRPWRLAELPVSDFDVHSRLKITGITDERLLIKRVLKCLDDKGGPLYENINALFYEIIEKSLDLSSPIILMQLICIWHEKRTLGDSLCGIYASMLEMLLKRTERKGQTVAQNNMQFNCFKNKRFVQKNADLIAALSKLAFRQTFSEARETNILFGFDDVEACLTEDQRKLTLSSGILSEESTYSLCEDTQTFYFLHKTFQEFFAAMFIVTNKSDKTVFQRMKSYYQRFKTFHVLEISQVFVFVCGLDAKVGYDISQWLVDVIFNKGINKGINLYRLSQEKHEAVKPDVKAVRLLHNAMAAGFKEARANNQTDIELSPEHYQFSIVITNSASMECTLLRQPLRIHKLCIICDYNLINEDGLRTVLQESSCSMHMVETYTERWRDERRLSTRKPVLNNMTTFALYKSTCVVNFININASASSDEFLQKTIIWTLLQTICKLPNLTEIFIEDINLVCVRNRAGATAPEHVRICLPCTVRLVNLNRVRMTEETWRQLRKDITGIKHKVKFEAIKILPCCTYLVTLQSCV</sequence>
<protein>
    <submittedName>
        <fullName evidence="1">Uncharacterized protein</fullName>
    </submittedName>
</protein>
<proteinExistence type="predicted"/>
<evidence type="ECO:0000313" key="2">
    <source>
        <dbReference type="Proteomes" id="UP000828390"/>
    </source>
</evidence>
<dbReference type="SUPFAM" id="SSF52540">
    <property type="entry name" value="P-loop containing nucleoside triphosphate hydrolases"/>
    <property type="match status" value="1"/>
</dbReference>
<dbReference type="EMBL" id="JAIWYP010000005">
    <property type="protein sequence ID" value="KAH3822253.1"/>
    <property type="molecule type" value="Genomic_DNA"/>
</dbReference>
<dbReference type="Proteomes" id="UP000828390">
    <property type="component" value="Unassembled WGS sequence"/>
</dbReference>
<gene>
    <name evidence="1" type="ORF">DPMN_124027</name>
</gene>
<dbReference type="Gene3D" id="3.40.50.300">
    <property type="entry name" value="P-loop containing nucleotide triphosphate hydrolases"/>
    <property type="match status" value="2"/>
</dbReference>
<evidence type="ECO:0000313" key="1">
    <source>
        <dbReference type="EMBL" id="KAH3822253.1"/>
    </source>
</evidence>
<reference evidence="1" key="1">
    <citation type="journal article" date="2019" name="bioRxiv">
        <title>The Genome of the Zebra Mussel, Dreissena polymorpha: A Resource for Invasive Species Research.</title>
        <authorList>
            <person name="McCartney M.A."/>
            <person name="Auch B."/>
            <person name="Kono T."/>
            <person name="Mallez S."/>
            <person name="Zhang Y."/>
            <person name="Obille A."/>
            <person name="Becker A."/>
            <person name="Abrahante J.E."/>
            <person name="Garbe J."/>
            <person name="Badalamenti J.P."/>
            <person name="Herman A."/>
            <person name="Mangelson H."/>
            <person name="Liachko I."/>
            <person name="Sullivan S."/>
            <person name="Sone E.D."/>
            <person name="Koren S."/>
            <person name="Silverstein K.A.T."/>
            <person name="Beckman K.B."/>
            <person name="Gohl D.M."/>
        </authorList>
    </citation>
    <scope>NUCLEOTIDE SEQUENCE</scope>
    <source>
        <strain evidence="1">Duluth1</strain>
        <tissue evidence="1">Whole animal</tissue>
    </source>
</reference>